<evidence type="ECO:0000256" key="5">
    <source>
        <dbReference type="ARBA" id="ARBA00022989"/>
    </source>
</evidence>
<accession>A0A8J2WD51</accession>
<evidence type="ECO:0000256" key="3">
    <source>
        <dbReference type="ARBA" id="ARBA00022679"/>
    </source>
</evidence>
<comment type="subcellular location">
    <subcellularLocation>
        <location evidence="1">Membrane</location>
        <topology evidence="1">Multi-pass membrane protein</topology>
    </subcellularLocation>
</comment>
<keyword evidence="4 7" id="KW-0812">Transmembrane</keyword>
<dbReference type="PANTHER" id="PTHR43009:SF7">
    <property type="entry name" value="HOMOGENTISATE GERANYLGERANYLTRANSFERASE, CHLOROPLASTIC"/>
    <property type="match status" value="1"/>
</dbReference>
<dbReference type="Gene3D" id="1.10.357.140">
    <property type="entry name" value="UbiA prenyltransferase"/>
    <property type="match status" value="1"/>
</dbReference>
<keyword evidence="10" id="KW-1185">Reference proteome</keyword>
<feature type="transmembrane region" description="Helical" evidence="7">
    <location>
        <begin position="159"/>
        <end position="187"/>
    </location>
</feature>
<evidence type="ECO:0000313" key="9">
    <source>
        <dbReference type="EMBL" id="CAH0363885.1"/>
    </source>
</evidence>
<feature type="signal peptide" evidence="8">
    <location>
        <begin position="1"/>
        <end position="15"/>
    </location>
</feature>
<name>A0A8J2WD51_9STRA</name>
<feature type="chain" id="PRO_5035295477" description="Homogentisate solanesyltransferase" evidence="8">
    <location>
        <begin position="16"/>
        <end position="365"/>
    </location>
</feature>
<comment type="similarity">
    <text evidence="2">Belongs to the UbiA prenyltransferase family.</text>
</comment>
<dbReference type="AlphaFoldDB" id="A0A8J2WD51"/>
<feature type="transmembrane region" description="Helical" evidence="7">
    <location>
        <begin position="242"/>
        <end position="260"/>
    </location>
</feature>
<dbReference type="CDD" id="cd13960">
    <property type="entry name" value="PT_UbiA_HPT1"/>
    <property type="match status" value="1"/>
</dbReference>
<organism evidence="9 10">
    <name type="scientific">Pelagomonas calceolata</name>
    <dbReference type="NCBI Taxonomy" id="35677"/>
    <lineage>
        <taxon>Eukaryota</taxon>
        <taxon>Sar</taxon>
        <taxon>Stramenopiles</taxon>
        <taxon>Ochrophyta</taxon>
        <taxon>Pelagophyceae</taxon>
        <taxon>Pelagomonadales</taxon>
        <taxon>Pelagomonadaceae</taxon>
        <taxon>Pelagomonas</taxon>
    </lineage>
</organism>
<evidence type="ECO:0000256" key="8">
    <source>
        <dbReference type="SAM" id="SignalP"/>
    </source>
</evidence>
<feature type="transmembrane region" description="Helical" evidence="7">
    <location>
        <begin position="286"/>
        <end position="307"/>
    </location>
</feature>
<dbReference type="Proteomes" id="UP000789595">
    <property type="component" value="Unassembled WGS sequence"/>
</dbReference>
<reference evidence="9" key="1">
    <citation type="submission" date="2021-11" db="EMBL/GenBank/DDBJ databases">
        <authorList>
            <consortium name="Genoscope - CEA"/>
            <person name="William W."/>
        </authorList>
    </citation>
    <scope>NUCLEOTIDE SEQUENCE</scope>
</reference>
<dbReference type="Pfam" id="PF01040">
    <property type="entry name" value="UbiA"/>
    <property type="match status" value="1"/>
</dbReference>
<dbReference type="OrthoDB" id="1502398at2759"/>
<dbReference type="PANTHER" id="PTHR43009">
    <property type="entry name" value="HOMOGENTISATE SOLANESYLTRANSFERASE, CHLOROPLASTIC"/>
    <property type="match status" value="1"/>
</dbReference>
<keyword evidence="5 7" id="KW-1133">Transmembrane helix</keyword>
<keyword evidence="3" id="KW-0808">Transferase</keyword>
<dbReference type="GO" id="GO:0016020">
    <property type="term" value="C:membrane"/>
    <property type="evidence" value="ECO:0007669"/>
    <property type="project" value="UniProtKB-SubCell"/>
</dbReference>
<dbReference type="GO" id="GO:0004659">
    <property type="term" value="F:prenyltransferase activity"/>
    <property type="evidence" value="ECO:0007669"/>
    <property type="project" value="InterPro"/>
</dbReference>
<comment type="caution">
    <text evidence="9">The sequence shown here is derived from an EMBL/GenBank/DDBJ whole genome shotgun (WGS) entry which is preliminary data.</text>
</comment>
<evidence type="ECO:0000256" key="6">
    <source>
        <dbReference type="ARBA" id="ARBA00023136"/>
    </source>
</evidence>
<sequence length="365" mass="39337">MARVHIALVVTSALALRVPLRTPMRRIRQSPLRATNDYLASISAPEPPAAAKPRALDENSISGDTFLGAFYKFTRPHTIRGTMLAAFAGVVKAIGDAGGLQKCWSWGLVPRALAGLIALLCGNAFIVGINQLYDVDVDQINKPFLPIAAGELSPKRAKLILTACALIGPSVVFALYPPLIVSLYLFGTFIGTAYSVPPFRLKSRGPIFAGLAIACCRGFLLNFGVYYAVLEALKVPFKWSPGVAFMARFMTAFAGVIAVTKDLPDIAGDLATGVPTLATKFGVGRVAAGATFALLVNYGTAIAQGLFGPFKRLPMVGGHALLAGFLLRNYRRYRQVGAEDPDAVKGYYKSIWDNFYLEYLLYCFI</sequence>
<gene>
    <name evidence="9" type="ORF">PECAL_1P02260</name>
</gene>
<evidence type="ECO:0000256" key="4">
    <source>
        <dbReference type="ARBA" id="ARBA00022692"/>
    </source>
</evidence>
<evidence type="ECO:0000313" key="10">
    <source>
        <dbReference type="Proteomes" id="UP000789595"/>
    </source>
</evidence>
<dbReference type="InterPro" id="IPR044878">
    <property type="entry name" value="UbiA_sf"/>
</dbReference>
<feature type="transmembrane region" description="Helical" evidence="7">
    <location>
        <begin position="112"/>
        <end position="133"/>
    </location>
</feature>
<evidence type="ECO:0000256" key="2">
    <source>
        <dbReference type="ARBA" id="ARBA00005985"/>
    </source>
</evidence>
<dbReference type="EMBL" id="CAKKNE010000001">
    <property type="protein sequence ID" value="CAH0363885.1"/>
    <property type="molecule type" value="Genomic_DNA"/>
</dbReference>
<keyword evidence="6 7" id="KW-0472">Membrane</keyword>
<evidence type="ECO:0000256" key="7">
    <source>
        <dbReference type="SAM" id="Phobius"/>
    </source>
</evidence>
<evidence type="ECO:0000256" key="1">
    <source>
        <dbReference type="ARBA" id="ARBA00004141"/>
    </source>
</evidence>
<proteinExistence type="inferred from homology"/>
<keyword evidence="8" id="KW-0732">Signal</keyword>
<dbReference type="InterPro" id="IPR000537">
    <property type="entry name" value="UbiA_prenyltransferase"/>
</dbReference>
<dbReference type="InterPro" id="IPR044502">
    <property type="entry name" value="AtHST-like"/>
</dbReference>
<feature type="transmembrane region" description="Helical" evidence="7">
    <location>
        <begin position="207"/>
        <end position="230"/>
    </location>
</feature>
<protein>
    <recommendedName>
        <fullName evidence="11">Homogentisate solanesyltransferase</fullName>
    </recommendedName>
</protein>
<evidence type="ECO:0008006" key="11">
    <source>
        <dbReference type="Google" id="ProtNLM"/>
    </source>
</evidence>